<proteinExistence type="predicted"/>
<dbReference type="Proteomes" id="UP000195442">
    <property type="component" value="Unassembled WGS sequence"/>
</dbReference>
<keyword evidence="3" id="KW-1185">Reference proteome</keyword>
<name>A0A1R4GYP1_9GAMM</name>
<feature type="compositionally biased region" description="Polar residues" evidence="1">
    <location>
        <begin position="1"/>
        <end position="17"/>
    </location>
</feature>
<evidence type="ECO:0000313" key="2">
    <source>
        <dbReference type="EMBL" id="SJM89103.1"/>
    </source>
</evidence>
<organism evidence="2 3">
    <name type="scientific">Crenothrix polyspora</name>
    <dbReference type="NCBI Taxonomy" id="360316"/>
    <lineage>
        <taxon>Bacteria</taxon>
        <taxon>Pseudomonadati</taxon>
        <taxon>Pseudomonadota</taxon>
        <taxon>Gammaproteobacteria</taxon>
        <taxon>Methylococcales</taxon>
        <taxon>Crenotrichaceae</taxon>
        <taxon>Crenothrix</taxon>
    </lineage>
</organism>
<feature type="region of interest" description="Disordered" evidence="1">
    <location>
        <begin position="1"/>
        <end position="21"/>
    </location>
</feature>
<gene>
    <name evidence="2" type="ORF">CRENPOLYSF2_1020015</name>
</gene>
<sequence length="37" mass="4126">MSTQQQTKSLNPKTTAQKKPPLVSLRAVFMNQVSSIH</sequence>
<reference evidence="3" key="1">
    <citation type="submission" date="2017-02" db="EMBL/GenBank/DDBJ databases">
        <authorList>
            <person name="Daims H."/>
        </authorList>
    </citation>
    <scope>NUCLEOTIDE SEQUENCE [LARGE SCALE GENOMIC DNA]</scope>
</reference>
<dbReference type="EMBL" id="FUKJ01000005">
    <property type="protein sequence ID" value="SJM89103.1"/>
    <property type="molecule type" value="Genomic_DNA"/>
</dbReference>
<dbReference type="AlphaFoldDB" id="A0A1R4GYP1"/>
<evidence type="ECO:0000256" key="1">
    <source>
        <dbReference type="SAM" id="MobiDB-lite"/>
    </source>
</evidence>
<accession>A0A1R4GYP1</accession>
<evidence type="ECO:0000313" key="3">
    <source>
        <dbReference type="Proteomes" id="UP000195442"/>
    </source>
</evidence>
<protein>
    <submittedName>
        <fullName evidence="2">Uncharacterized protein</fullName>
    </submittedName>
</protein>